<dbReference type="InterPro" id="IPR052344">
    <property type="entry name" value="Transposase-related"/>
</dbReference>
<evidence type="ECO:0000313" key="7">
    <source>
        <dbReference type="Proteomes" id="UP000050349"/>
    </source>
</evidence>
<evidence type="ECO:0000256" key="1">
    <source>
        <dbReference type="SAM" id="Coils"/>
    </source>
</evidence>
<keyword evidence="1" id="KW-0175">Coiled coil</keyword>
<dbReference type="InterPro" id="IPR024463">
    <property type="entry name" value="Transposase_TnpC_homeodom"/>
</dbReference>
<feature type="coiled-coil region" evidence="1">
    <location>
        <begin position="12"/>
        <end position="65"/>
    </location>
</feature>
<dbReference type="Pfam" id="PF13007">
    <property type="entry name" value="LZ_Tnp_IS66"/>
    <property type="match status" value="1"/>
</dbReference>
<dbReference type="Pfam" id="PF03050">
    <property type="entry name" value="DDE_Tnp_IS66"/>
    <property type="match status" value="1"/>
</dbReference>
<gene>
    <name evidence="6" type="ORF">AN403_6176</name>
</gene>
<dbReference type="InterPro" id="IPR024474">
    <property type="entry name" value="Znf_dom_IS66"/>
</dbReference>
<feature type="domain" description="Transposase IS66 central" evidence="2">
    <location>
        <begin position="158"/>
        <end position="444"/>
    </location>
</feature>
<dbReference type="OrthoDB" id="9800877at2"/>
<dbReference type="RefSeq" id="WP_057395730.1">
    <property type="nucleotide sequence ID" value="NZ_LJXB01000036.1"/>
</dbReference>
<sequence>MTHVTDSLPNDLQTLKALVSAQRAEIERLKMMIAKLRRTQFGRSSEQLDAMIDQLQLSLEELEVSQAAVIPITEPAPRTVSRRKPLPEHLPREVHVHQPESQCSGCGGTLRQLGEDVSEVLEYVPARFKVIRHVRPKLVCRCCEHIAQVPAPSRPIARGLAGPGLLAHVLVSKFVDHLPLYRQSEIYAREGVDLERSTLADWVGQSSQLLRPLINALNRHVMSGHKVHADDTPIGALAPGTGKTKTARLWTYVRDDRPAGYTTPAAVWFAYSPDRKGQHPRAHLKNFSGILQADGYAGFAQLYSSGSVQEAACWAHARRKFYDVYKDQSSPLAAEVLQRIAALYVIESEIRGQPPDLRKAVRQSRASPLLEQLHAWLNQTLTQLSKKSALGGAILYALNRWQALVRYCDDGRIEIDNNAAERALRAVALGRKNYLFVGSDAGGARAAAIYSLVGSAKLNDLNPQAYLTHVLERIADHPINRVEELLPWNVSLNSLEHCEAA</sequence>
<dbReference type="EMBL" id="LJXB01000036">
    <property type="protein sequence ID" value="KPU62070.1"/>
    <property type="molecule type" value="Genomic_DNA"/>
</dbReference>
<evidence type="ECO:0000259" key="4">
    <source>
        <dbReference type="Pfam" id="PF13007"/>
    </source>
</evidence>
<dbReference type="PANTHER" id="PTHR33678">
    <property type="entry name" value="BLL1576 PROTEIN"/>
    <property type="match status" value="1"/>
</dbReference>
<evidence type="ECO:0000313" key="6">
    <source>
        <dbReference type="EMBL" id="KPU62070.1"/>
    </source>
</evidence>
<dbReference type="PATRIC" id="fig|294.162.peg.144"/>
<dbReference type="InterPro" id="IPR039552">
    <property type="entry name" value="IS66_C"/>
</dbReference>
<dbReference type="Proteomes" id="UP000050349">
    <property type="component" value="Unassembled WGS sequence"/>
</dbReference>
<dbReference type="InterPro" id="IPR004291">
    <property type="entry name" value="Transposase_IS66_central"/>
</dbReference>
<feature type="domain" description="Transposase TnpC homeodomain" evidence="4">
    <location>
        <begin position="28"/>
        <end position="93"/>
    </location>
</feature>
<dbReference type="Pfam" id="PF13005">
    <property type="entry name" value="zf-IS66"/>
    <property type="match status" value="1"/>
</dbReference>
<accession>A0A0P8X7N3</accession>
<dbReference type="AlphaFoldDB" id="A0A0P8X7N3"/>
<reference evidence="6 7" key="1">
    <citation type="submission" date="2015-09" db="EMBL/GenBank/DDBJ databases">
        <authorList>
            <person name="Jackson K.R."/>
            <person name="Lunt B.L."/>
            <person name="Fisher J.N.B."/>
            <person name="Gardner A.V."/>
            <person name="Bailey M.E."/>
            <person name="Deus L.M."/>
            <person name="Earl A.S."/>
            <person name="Gibby P.D."/>
            <person name="Hartmann K.A."/>
            <person name="Liu J.E."/>
            <person name="Manci A.M."/>
            <person name="Nielsen D.A."/>
            <person name="Solomon M.B."/>
            <person name="Breakwell D.P."/>
            <person name="Burnett S.H."/>
            <person name="Grose J.H."/>
        </authorList>
    </citation>
    <scope>NUCLEOTIDE SEQUENCE [LARGE SCALE GENOMIC DNA]</scope>
    <source>
        <strain evidence="6 7">S613</strain>
    </source>
</reference>
<feature type="domain" description="Transposase IS66 zinc-finger binding" evidence="3">
    <location>
        <begin position="100"/>
        <end position="144"/>
    </location>
</feature>
<organism evidence="6 7">
    <name type="scientific">Pseudomonas fluorescens</name>
    <dbReference type="NCBI Taxonomy" id="294"/>
    <lineage>
        <taxon>Bacteria</taxon>
        <taxon>Pseudomonadati</taxon>
        <taxon>Pseudomonadota</taxon>
        <taxon>Gammaproteobacteria</taxon>
        <taxon>Pseudomonadales</taxon>
        <taxon>Pseudomonadaceae</taxon>
        <taxon>Pseudomonas</taxon>
    </lineage>
</organism>
<name>A0A0P8X7N3_PSEFL</name>
<dbReference type="PANTHER" id="PTHR33678:SF1">
    <property type="entry name" value="BLL1576 PROTEIN"/>
    <property type="match status" value="1"/>
</dbReference>
<protein>
    <submittedName>
        <fullName evidence="6">Transposase IS66 family protein</fullName>
    </submittedName>
</protein>
<feature type="domain" description="Transposase IS66 C-terminal" evidence="5">
    <location>
        <begin position="451"/>
        <end position="488"/>
    </location>
</feature>
<evidence type="ECO:0000259" key="2">
    <source>
        <dbReference type="Pfam" id="PF03050"/>
    </source>
</evidence>
<dbReference type="Pfam" id="PF13817">
    <property type="entry name" value="DDE_Tnp_IS66_C"/>
    <property type="match status" value="1"/>
</dbReference>
<dbReference type="NCBIfam" id="NF033517">
    <property type="entry name" value="transpos_IS66"/>
    <property type="match status" value="1"/>
</dbReference>
<comment type="caution">
    <text evidence="6">The sequence shown here is derived from an EMBL/GenBank/DDBJ whole genome shotgun (WGS) entry which is preliminary data.</text>
</comment>
<evidence type="ECO:0000259" key="3">
    <source>
        <dbReference type="Pfam" id="PF13005"/>
    </source>
</evidence>
<proteinExistence type="predicted"/>
<evidence type="ECO:0000259" key="5">
    <source>
        <dbReference type="Pfam" id="PF13817"/>
    </source>
</evidence>